<keyword evidence="2" id="KW-0813">Transport</keyword>
<dbReference type="GO" id="GO:0022857">
    <property type="term" value="F:transmembrane transporter activity"/>
    <property type="evidence" value="ECO:0007669"/>
    <property type="project" value="InterPro"/>
</dbReference>
<dbReference type="InterPro" id="IPR001851">
    <property type="entry name" value="ABC_transp_permease"/>
</dbReference>
<feature type="transmembrane region" description="Helical" evidence="11">
    <location>
        <begin position="162"/>
        <end position="186"/>
    </location>
</feature>
<sequence length="467" mass="48378">MTEQSNTGGPAASNEGLLTRLIRAAEIDTRMLGMLAAMLVIWVGFDIISSILRPGGGGLFGGSFLTSRNLWILLVQTSVIAVMTTGMVLVIVLRQIDLSVGSMLSIVAVATGVLQVFELGPMLGVGHPAIWIIAVLFAIVLGAAIGAFNGVLIAYGQIPSFIVTLGGLIAFSGAAFLIASGVTVAPMDKTFKLIGGNGPAASIGPVWSWALAAVACIGIGLAVVAGRRRRLTFNFKPKPVWAEILSVVVGCAAVLGTTAVVNSYLYPPRVAERFALDNKIPIPPGVENKAGQAICQAADKVVSCLDGLTFQTGYPIPVLIMLAVGLVMTFVARRTRFGRYVFATGGNPEAAELAGVNTKRLTVMVFTLMGALVGISAIIASARLDAATTALGTLNELYVIAAAVIGGTSLAGGIGTIFGAILGALLMQSLQSGMALLNVDSAYTNIVVGVVLVFAVFVDQIYRRRVK</sequence>
<evidence type="ECO:0000256" key="6">
    <source>
        <dbReference type="ARBA" id="ARBA00022692"/>
    </source>
</evidence>
<feature type="transmembrane region" description="Helical" evidence="11">
    <location>
        <begin position="31"/>
        <end position="51"/>
    </location>
</feature>
<keyword evidence="3" id="KW-1003">Cell membrane</keyword>
<keyword evidence="13" id="KW-1185">Reference proteome</keyword>
<feature type="transmembrane region" description="Helical" evidence="11">
    <location>
        <begin position="442"/>
        <end position="462"/>
    </location>
</feature>
<dbReference type="Pfam" id="PF02653">
    <property type="entry name" value="BPD_transp_2"/>
    <property type="match status" value="1"/>
</dbReference>
<evidence type="ECO:0000256" key="10">
    <source>
        <dbReference type="ARBA" id="ARBA00035686"/>
    </source>
</evidence>
<evidence type="ECO:0000313" key="12">
    <source>
        <dbReference type="EMBL" id="OEO27933.1"/>
    </source>
</evidence>
<dbReference type="Proteomes" id="UP000095463">
    <property type="component" value="Unassembled WGS sequence"/>
</dbReference>
<evidence type="ECO:0000256" key="9">
    <source>
        <dbReference type="ARBA" id="ARBA00035611"/>
    </source>
</evidence>
<feature type="transmembrane region" description="Helical" evidence="11">
    <location>
        <begin position="397"/>
        <end position="430"/>
    </location>
</feature>
<evidence type="ECO:0000256" key="11">
    <source>
        <dbReference type="SAM" id="Phobius"/>
    </source>
</evidence>
<organism evidence="12 13">
    <name type="scientific">Devosia insulae DS-56</name>
    <dbReference type="NCBI Taxonomy" id="1116389"/>
    <lineage>
        <taxon>Bacteria</taxon>
        <taxon>Pseudomonadati</taxon>
        <taxon>Pseudomonadota</taxon>
        <taxon>Alphaproteobacteria</taxon>
        <taxon>Hyphomicrobiales</taxon>
        <taxon>Devosiaceae</taxon>
        <taxon>Devosia</taxon>
    </lineage>
</organism>
<keyword evidence="4" id="KW-0997">Cell inner membrane</keyword>
<feature type="transmembrane region" description="Helical" evidence="11">
    <location>
        <begin position="314"/>
        <end position="332"/>
    </location>
</feature>
<keyword evidence="7 11" id="KW-1133">Transmembrane helix</keyword>
<keyword evidence="5" id="KW-0762">Sugar transport</keyword>
<evidence type="ECO:0000313" key="13">
    <source>
        <dbReference type="Proteomes" id="UP000095463"/>
    </source>
</evidence>
<dbReference type="GO" id="GO:0005886">
    <property type="term" value="C:plasma membrane"/>
    <property type="evidence" value="ECO:0007669"/>
    <property type="project" value="UniProtKB-SubCell"/>
</dbReference>
<evidence type="ECO:0000256" key="8">
    <source>
        <dbReference type="ARBA" id="ARBA00023136"/>
    </source>
</evidence>
<evidence type="ECO:0000256" key="2">
    <source>
        <dbReference type="ARBA" id="ARBA00022448"/>
    </source>
</evidence>
<feature type="transmembrane region" description="Helical" evidence="11">
    <location>
        <begin position="129"/>
        <end position="155"/>
    </location>
</feature>
<feature type="transmembrane region" description="Helical" evidence="11">
    <location>
        <begin position="244"/>
        <end position="266"/>
    </location>
</feature>
<evidence type="ECO:0000256" key="3">
    <source>
        <dbReference type="ARBA" id="ARBA00022475"/>
    </source>
</evidence>
<dbReference type="AlphaFoldDB" id="A0A1E5XH66"/>
<comment type="function">
    <text evidence="9">Part of the binding-protein-dependent transport system for D-xylose. Probably responsible for the translocation of the substrate across the membrane.</text>
</comment>
<dbReference type="RefSeq" id="WP_069912743.1">
    <property type="nucleotide sequence ID" value="NZ_LAJE02000408.1"/>
</dbReference>
<dbReference type="EMBL" id="LAJE02000408">
    <property type="protein sequence ID" value="OEO27933.1"/>
    <property type="molecule type" value="Genomic_DNA"/>
</dbReference>
<evidence type="ECO:0000256" key="7">
    <source>
        <dbReference type="ARBA" id="ARBA00022989"/>
    </source>
</evidence>
<keyword evidence="6 11" id="KW-0812">Transmembrane</keyword>
<dbReference type="PANTHER" id="PTHR32196:SF32">
    <property type="entry name" value="XYLOSE TRANSPORT SYSTEM PERMEASE PROTEIN XYLH"/>
    <property type="match status" value="1"/>
</dbReference>
<comment type="subcellular location">
    <subcellularLocation>
        <location evidence="1">Cell membrane</location>
        <topology evidence="1">Multi-pass membrane protein</topology>
    </subcellularLocation>
</comment>
<proteinExistence type="predicted"/>
<dbReference type="CDD" id="cd06579">
    <property type="entry name" value="TM_PBP1_transp_AraH_like"/>
    <property type="match status" value="1"/>
</dbReference>
<feature type="transmembrane region" description="Helical" evidence="11">
    <location>
        <begin position="361"/>
        <end position="382"/>
    </location>
</feature>
<comment type="caution">
    <text evidence="12">The sequence shown here is derived from an EMBL/GenBank/DDBJ whole genome shotgun (WGS) entry which is preliminary data.</text>
</comment>
<evidence type="ECO:0000256" key="5">
    <source>
        <dbReference type="ARBA" id="ARBA00022597"/>
    </source>
</evidence>
<feature type="transmembrane region" description="Helical" evidence="11">
    <location>
        <begin position="71"/>
        <end position="93"/>
    </location>
</feature>
<gene>
    <name evidence="12" type="ORF">VW23_007160</name>
</gene>
<feature type="transmembrane region" description="Helical" evidence="11">
    <location>
        <begin position="206"/>
        <end position="224"/>
    </location>
</feature>
<dbReference type="PANTHER" id="PTHR32196">
    <property type="entry name" value="ABC TRANSPORTER PERMEASE PROTEIN YPHD-RELATED-RELATED"/>
    <property type="match status" value="1"/>
</dbReference>
<reference evidence="12 13" key="1">
    <citation type="journal article" date="2015" name="Genome Announc.">
        <title>Genome Assemblies of Three Soil-Associated Devosia species: D. insulae, D. limi, and D. soli.</title>
        <authorList>
            <person name="Hassan Y.I."/>
            <person name="Lepp D."/>
            <person name="Zhou T."/>
        </authorList>
    </citation>
    <scope>NUCLEOTIDE SEQUENCE [LARGE SCALE GENOMIC DNA]</scope>
    <source>
        <strain evidence="12 13">DS-56</strain>
    </source>
</reference>
<dbReference type="OrthoDB" id="7284468at2"/>
<evidence type="ECO:0000256" key="1">
    <source>
        <dbReference type="ARBA" id="ARBA00004651"/>
    </source>
</evidence>
<feature type="transmembrane region" description="Helical" evidence="11">
    <location>
        <begin position="100"/>
        <end position="117"/>
    </location>
</feature>
<accession>A0A1E5XH66</accession>
<name>A0A1E5XH66_9HYPH</name>
<keyword evidence="8 11" id="KW-0472">Membrane</keyword>
<evidence type="ECO:0000256" key="4">
    <source>
        <dbReference type="ARBA" id="ARBA00022519"/>
    </source>
</evidence>
<protein>
    <recommendedName>
        <fullName evidence="10">Xylose transport system permease protein XylH</fullName>
    </recommendedName>
</protein>